<keyword evidence="1" id="KW-0472">Membrane</keyword>
<accession>A0A2M8QEB2</accession>
<evidence type="ECO:0000313" key="3">
    <source>
        <dbReference type="Proteomes" id="UP000230790"/>
    </source>
</evidence>
<dbReference type="EMBL" id="PGTN01000024">
    <property type="protein sequence ID" value="PJF48092.1"/>
    <property type="molecule type" value="Genomic_DNA"/>
</dbReference>
<comment type="caution">
    <text evidence="2">The sequence shown here is derived from an EMBL/GenBank/DDBJ whole genome shotgun (WGS) entry which is preliminary data.</text>
</comment>
<sequence>MDRLNKAAAVSLVTFSAVLAAFVGSRIDLFAVSLLFGMFIALLMLASLTLLVVIIIFRQRDDAGRERYDRPRYAYMPPSPPPYWVMPTPSDVSYDIRTPSPAPQFRAPDAAPEYVLPATQRRFYLIGESGEAQEIEASLEPSAVGDDLRDDRVRF</sequence>
<organism evidence="2 3">
    <name type="scientific">Candidatus Thermofonsia Clade 3 bacterium</name>
    <dbReference type="NCBI Taxonomy" id="2364212"/>
    <lineage>
        <taxon>Bacteria</taxon>
        <taxon>Bacillati</taxon>
        <taxon>Chloroflexota</taxon>
        <taxon>Candidatus Thermofontia</taxon>
        <taxon>Candidatus Thermofonsia Clade 3</taxon>
    </lineage>
</organism>
<dbReference type="AlphaFoldDB" id="A0A2M8QEB2"/>
<gene>
    <name evidence="2" type="ORF">CUN48_05160</name>
</gene>
<keyword evidence="1" id="KW-0812">Transmembrane</keyword>
<dbReference type="Proteomes" id="UP000230790">
    <property type="component" value="Unassembled WGS sequence"/>
</dbReference>
<protein>
    <submittedName>
        <fullName evidence="2">Uncharacterized protein</fullName>
    </submittedName>
</protein>
<proteinExistence type="predicted"/>
<name>A0A2M8QEB2_9CHLR</name>
<keyword evidence="1" id="KW-1133">Transmembrane helix</keyword>
<reference evidence="2 3" key="1">
    <citation type="submission" date="2017-11" db="EMBL/GenBank/DDBJ databases">
        <title>Evolution of Phototrophy in the Chloroflexi Phylum Driven by Horizontal Gene Transfer.</title>
        <authorList>
            <person name="Ward L.M."/>
            <person name="Hemp J."/>
            <person name="Shih P.M."/>
            <person name="Mcglynn S.E."/>
            <person name="Fischer W."/>
        </authorList>
    </citation>
    <scope>NUCLEOTIDE SEQUENCE [LARGE SCALE GENOMIC DNA]</scope>
    <source>
        <strain evidence="2">JP3_7</strain>
    </source>
</reference>
<feature type="transmembrane region" description="Helical" evidence="1">
    <location>
        <begin position="30"/>
        <end position="57"/>
    </location>
</feature>
<evidence type="ECO:0000313" key="2">
    <source>
        <dbReference type="EMBL" id="PJF48092.1"/>
    </source>
</evidence>
<evidence type="ECO:0000256" key="1">
    <source>
        <dbReference type="SAM" id="Phobius"/>
    </source>
</evidence>